<organism evidence="10">
    <name type="scientific">Aegilops tauschii</name>
    <name type="common">Tausch's goatgrass</name>
    <name type="synonym">Aegilops squarrosa</name>
    <dbReference type="NCBI Taxonomy" id="37682"/>
    <lineage>
        <taxon>Eukaryota</taxon>
        <taxon>Viridiplantae</taxon>
        <taxon>Streptophyta</taxon>
        <taxon>Embryophyta</taxon>
        <taxon>Tracheophyta</taxon>
        <taxon>Spermatophyta</taxon>
        <taxon>Magnoliopsida</taxon>
        <taxon>Liliopsida</taxon>
        <taxon>Poales</taxon>
        <taxon>Poaceae</taxon>
        <taxon>BOP clade</taxon>
        <taxon>Pooideae</taxon>
        <taxon>Triticodae</taxon>
        <taxon>Triticeae</taxon>
        <taxon>Triticinae</taxon>
        <taxon>Aegilops</taxon>
    </lineage>
</organism>
<keyword evidence="5" id="KW-0547">Nucleotide-binding</keyword>
<evidence type="ECO:0000256" key="2">
    <source>
        <dbReference type="ARBA" id="ARBA00022553"/>
    </source>
</evidence>
<dbReference type="Gene3D" id="1.10.510.10">
    <property type="entry name" value="Transferase(Phosphotransferase) domain 1"/>
    <property type="match status" value="1"/>
</dbReference>
<keyword evidence="2" id="KW-0597">Phosphoprotein</keyword>
<dbReference type="PANTHER" id="PTHR47984">
    <property type="entry name" value="OS01G0323000 PROTEIN"/>
    <property type="match status" value="1"/>
</dbReference>
<name>N1QSJ2_AEGTA</name>
<evidence type="ECO:0000256" key="7">
    <source>
        <dbReference type="ARBA" id="ARBA00022840"/>
    </source>
</evidence>
<dbReference type="EnsemblPlants" id="EMT02998">
    <property type="protein sequence ID" value="EMT02998"/>
    <property type="gene ID" value="F775_23425"/>
</dbReference>
<evidence type="ECO:0000256" key="3">
    <source>
        <dbReference type="ARBA" id="ARBA00022679"/>
    </source>
</evidence>
<evidence type="ECO:0000256" key="4">
    <source>
        <dbReference type="ARBA" id="ARBA00022692"/>
    </source>
</evidence>
<reference evidence="10" key="1">
    <citation type="submission" date="2015-06" db="UniProtKB">
        <authorList>
            <consortium name="EnsemblPlants"/>
        </authorList>
    </citation>
    <scope>IDENTIFICATION</scope>
</reference>
<keyword evidence="8" id="KW-1133">Transmembrane helix</keyword>
<dbReference type="SUPFAM" id="SSF56112">
    <property type="entry name" value="Protein kinase-like (PK-like)"/>
    <property type="match status" value="1"/>
</dbReference>
<comment type="subcellular location">
    <subcellularLocation>
        <location evidence="1">Membrane</location>
        <topology evidence="1">Single-pass membrane protein</topology>
    </subcellularLocation>
</comment>
<dbReference type="InterPro" id="IPR011009">
    <property type="entry name" value="Kinase-like_dom_sf"/>
</dbReference>
<proteinExistence type="predicted"/>
<accession>N1QSJ2</accession>
<sequence>MASKKDDVYSFGIVIMEIVSGRKKLDTSRFEESIHLITLLDEKVKTDQLIDCKRRPQMSEIIKVLEDTKNAVINIEHNFFLTNLGNFVIDANVNIKGLLRLVKQ</sequence>
<evidence type="ECO:0000256" key="9">
    <source>
        <dbReference type="ARBA" id="ARBA00023136"/>
    </source>
</evidence>
<dbReference type="GO" id="GO:0005524">
    <property type="term" value="F:ATP binding"/>
    <property type="evidence" value="ECO:0007669"/>
    <property type="project" value="UniProtKB-KW"/>
</dbReference>
<keyword evidence="7" id="KW-0067">ATP-binding</keyword>
<dbReference type="GO" id="GO:0016020">
    <property type="term" value="C:membrane"/>
    <property type="evidence" value="ECO:0007669"/>
    <property type="project" value="UniProtKB-SubCell"/>
</dbReference>
<keyword evidence="4" id="KW-0812">Transmembrane</keyword>
<evidence type="ECO:0000256" key="8">
    <source>
        <dbReference type="ARBA" id="ARBA00022989"/>
    </source>
</evidence>
<keyword evidence="3" id="KW-0808">Transferase</keyword>
<dbReference type="GO" id="GO:0016301">
    <property type="term" value="F:kinase activity"/>
    <property type="evidence" value="ECO:0007669"/>
    <property type="project" value="UniProtKB-KW"/>
</dbReference>
<keyword evidence="6" id="KW-0418">Kinase</keyword>
<evidence type="ECO:0008006" key="11">
    <source>
        <dbReference type="Google" id="ProtNLM"/>
    </source>
</evidence>
<protein>
    <recommendedName>
        <fullName evidence="11">Serine-threonine/tyrosine-protein kinase catalytic domain-containing protein</fullName>
    </recommendedName>
</protein>
<keyword evidence="9" id="KW-0472">Membrane</keyword>
<evidence type="ECO:0000256" key="1">
    <source>
        <dbReference type="ARBA" id="ARBA00004167"/>
    </source>
</evidence>
<dbReference type="InterPro" id="IPR052232">
    <property type="entry name" value="RLK_Ser/Thr-Kinase"/>
</dbReference>
<dbReference type="AlphaFoldDB" id="N1QSJ2"/>
<evidence type="ECO:0000256" key="5">
    <source>
        <dbReference type="ARBA" id="ARBA00022741"/>
    </source>
</evidence>
<dbReference type="PANTHER" id="PTHR47984:SF22">
    <property type="entry name" value="OS03G0125600 PROTEIN"/>
    <property type="match status" value="1"/>
</dbReference>
<evidence type="ECO:0000313" key="10">
    <source>
        <dbReference type="EnsemblPlants" id="EMT02998"/>
    </source>
</evidence>
<evidence type="ECO:0000256" key="6">
    <source>
        <dbReference type="ARBA" id="ARBA00022777"/>
    </source>
</evidence>